<dbReference type="OrthoDB" id="9773381at2"/>
<keyword evidence="2" id="KW-0812">Transmembrane</keyword>
<evidence type="ECO:0000256" key="2">
    <source>
        <dbReference type="SAM" id="Phobius"/>
    </source>
</evidence>
<accession>A0A2H3NPK3</accession>
<evidence type="ECO:0000313" key="4">
    <source>
        <dbReference type="Proteomes" id="UP000221024"/>
    </source>
</evidence>
<protein>
    <submittedName>
        <fullName evidence="3">DUF4835 domain-containing protein</fullName>
    </submittedName>
</protein>
<sequence length="335" mass="37978">MQASGKKTGLQSRAMWGTTVWSSIVQRINRPGRGGIVYGMLSLVALCVVWGSTPILSMAQELSCRVQIDYSQVSGTDTSTLDELEDRIQTYLNRQNWTPHRVADSERIGCSFQIIVQGEPTTGEYEARLVVSARRPIYGTAQSTSVLRLNDPEWTFSYSRGESLVYNLNRYDPLTSVLDFYAFLILGMDFDTFGERGGTAYLEQSRTISDQARSDPSSSGWESFGTDRSRSDFIEALLNSQHRAFREMMFRYHYEVLDQFIEDPEAAREQAIALLREIQTFADRAGRTYVIDHFFSSKYQELAALFQGSAMQQEARRVLTQVDPSHSSTYNSTLN</sequence>
<proteinExistence type="predicted"/>
<feature type="transmembrane region" description="Helical" evidence="2">
    <location>
        <begin position="36"/>
        <end position="56"/>
    </location>
</feature>
<organism evidence="3 4">
    <name type="scientific">Longimonas halophila</name>
    <dbReference type="NCBI Taxonomy" id="1469170"/>
    <lineage>
        <taxon>Bacteria</taxon>
        <taxon>Pseudomonadati</taxon>
        <taxon>Rhodothermota</taxon>
        <taxon>Rhodothermia</taxon>
        <taxon>Rhodothermales</taxon>
        <taxon>Salisaetaceae</taxon>
        <taxon>Longimonas</taxon>
    </lineage>
</organism>
<feature type="region of interest" description="Disordered" evidence="1">
    <location>
        <begin position="205"/>
        <end position="226"/>
    </location>
</feature>
<evidence type="ECO:0000256" key="1">
    <source>
        <dbReference type="SAM" id="MobiDB-lite"/>
    </source>
</evidence>
<name>A0A2H3NPK3_9BACT</name>
<feature type="compositionally biased region" description="Polar residues" evidence="1">
    <location>
        <begin position="205"/>
        <end position="221"/>
    </location>
</feature>
<keyword evidence="4" id="KW-1185">Reference proteome</keyword>
<reference evidence="3 4" key="1">
    <citation type="submission" date="2017-10" db="EMBL/GenBank/DDBJ databases">
        <title>Draft genome of Longimonas halophila.</title>
        <authorList>
            <person name="Goh K.M."/>
            <person name="Shamsir M.S."/>
            <person name="Lim S.W."/>
        </authorList>
    </citation>
    <scope>NUCLEOTIDE SEQUENCE [LARGE SCALE GENOMIC DNA]</scope>
    <source>
        <strain evidence="3 4">KCTC 42399</strain>
    </source>
</reference>
<dbReference type="Pfam" id="PF16119">
    <property type="entry name" value="DUF4835"/>
    <property type="match status" value="1"/>
</dbReference>
<dbReference type="Proteomes" id="UP000221024">
    <property type="component" value="Unassembled WGS sequence"/>
</dbReference>
<comment type="caution">
    <text evidence="3">The sequence shown here is derived from an EMBL/GenBank/DDBJ whole genome shotgun (WGS) entry which is preliminary data.</text>
</comment>
<dbReference type="EMBL" id="PDEP01000006">
    <property type="protein sequence ID" value="PEN07049.1"/>
    <property type="molecule type" value="Genomic_DNA"/>
</dbReference>
<gene>
    <name evidence="3" type="ORF">CRI93_07880</name>
</gene>
<keyword evidence="2" id="KW-0472">Membrane</keyword>
<dbReference type="InterPro" id="IPR032274">
    <property type="entry name" value="DUF4835"/>
</dbReference>
<keyword evidence="2" id="KW-1133">Transmembrane helix</keyword>
<evidence type="ECO:0000313" key="3">
    <source>
        <dbReference type="EMBL" id="PEN07049.1"/>
    </source>
</evidence>
<dbReference type="AlphaFoldDB" id="A0A2H3NPK3"/>